<organism evidence="2 3">
    <name type="scientific">Bipolaris victoriae (strain FI3)</name>
    <name type="common">Victoria blight of oats agent</name>
    <name type="synonym">Cochliobolus victoriae</name>
    <dbReference type="NCBI Taxonomy" id="930091"/>
    <lineage>
        <taxon>Eukaryota</taxon>
        <taxon>Fungi</taxon>
        <taxon>Dikarya</taxon>
        <taxon>Ascomycota</taxon>
        <taxon>Pezizomycotina</taxon>
        <taxon>Dothideomycetes</taxon>
        <taxon>Pleosporomycetidae</taxon>
        <taxon>Pleosporales</taxon>
        <taxon>Pleosporineae</taxon>
        <taxon>Pleosporaceae</taxon>
        <taxon>Bipolaris</taxon>
    </lineage>
</organism>
<evidence type="ECO:0000256" key="1">
    <source>
        <dbReference type="SAM" id="MobiDB-lite"/>
    </source>
</evidence>
<evidence type="ECO:0000313" key="2">
    <source>
        <dbReference type="EMBL" id="EUN23656.1"/>
    </source>
</evidence>
<feature type="compositionally biased region" description="Polar residues" evidence="1">
    <location>
        <begin position="163"/>
        <end position="179"/>
    </location>
</feature>
<sequence length="411" mass="46566">MERIGPFERKISSSYLSPSLVALPNLVYPASSVSVEALEFIGLNRYAAQRIFDNLKSAQIDDQEDEEAELPSIIRGHLTQLNTKFENLPIADAFTNVRLTEDTIAAILNPEFRDVFETETPFCWAFDMLRMRFNEKSAERALLAKRQKKSLNVEDVLGGNEAHPSQSFGSQTNASSGMTRSGIRAGGPSLPTTCTFIESVPMPPENHLVLYIGRCPAKFRFPEDDFVEEDGSINMATTGTYPAGDFNASSRVWYFTTEYETADIYRRYAATRCPNEVTWIVLIAIPQQLDATLRTEELWWLCEFREFVWYSRKGKTTFPERLRHYDSSDVMKGNILKYQSVARCVQDNIHSSITEDNLYKLNSGRKSTQWVARNDETARKIAQWARGNLHIETFAPVIHQEGCCASSCPTG</sequence>
<dbReference type="GeneID" id="26249350"/>
<protein>
    <submittedName>
        <fullName evidence="2">Uncharacterized protein</fullName>
    </submittedName>
</protein>
<name>W7E687_BIPV3</name>
<keyword evidence="3" id="KW-1185">Reference proteome</keyword>
<dbReference type="EMBL" id="KI968782">
    <property type="protein sequence ID" value="EUN23656.1"/>
    <property type="molecule type" value="Genomic_DNA"/>
</dbReference>
<dbReference type="RefSeq" id="XP_014553233.1">
    <property type="nucleotide sequence ID" value="XM_014697747.1"/>
</dbReference>
<gene>
    <name evidence="2" type="ORF">COCVIDRAFT_108156</name>
</gene>
<feature type="region of interest" description="Disordered" evidence="1">
    <location>
        <begin position="157"/>
        <end position="184"/>
    </location>
</feature>
<dbReference type="Proteomes" id="UP000054337">
    <property type="component" value="Unassembled WGS sequence"/>
</dbReference>
<dbReference type="OrthoDB" id="3762912at2759"/>
<dbReference type="HOGENOM" id="CLU_667520_0_0_1"/>
<reference evidence="2 3" key="1">
    <citation type="journal article" date="2013" name="PLoS Genet.">
        <title>Comparative genome structure, secondary metabolite, and effector coding capacity across Cochliobolus pathogens.</title>
        <authorList>
            <person name="Condon B.J."/>
            <person name="Leng Y."/>
            <person name="Wu D."/>
            <person name="Bushley K.E."/>
            <person name="Ohm R.A."/>
            <person name="Otillar R."/>
            <person name="Martin J."/>
            <person name="Schackwitz W."/>
            <person name="Grimwood J."/>
            <person name="MohdZainudin N."/>
            <person name="Xue C."/>
            <person name="Wang R."/>
            <person name="Manning V.A."/>
            <person name="Dhillon B."/>
            <person name="Tu Z.J."/>
            <person name="Steffenson B.J."/>
            <person name="Salamov A."/>
            <person name="Sun H."/>
            <person name="Lowry S."/>
            <person name="LaButti K."/>
            <person name="Han J."/>
            <person name="Copeland A."/>
            <person name="Lindquist E."/>
            <person name="Barry K."/>
            <person name="Schmutz J."/>
            <person name="Baker S.E."/>
            <person name="Ciuffetti L.M."/>
            <person name="Grigoriev I.V."/>
            <person name="Zhong S."/>
            <person name="Turgeon B.G."/>
        </authorList>
    </citation>
    <scope>NUCLEOTIDE SEQUENCE [LARGE SCALE GENOMIC DNA]</scope>
    <source>
        <strain evidence="2 3">FI3</strain>
    </source>
</reference>
<dbReference type="AlphaFoldDB" id="W7E687"/>
<accession>W7E687</accession>
<evidence type="ECO:0000313" key="3">
    <source>
        <dbReference type="Proteomes" id="UP000054337"/>
    </source>
</evidence>
<proteinExistence type="predicted"/>